<reference evidence="1" key="2">
    <citation type="journal article" date="2015" name="Fish Shellfish Immunol.">
        <title>Early steps in the European eel (Anguilla anguilla)-Vibrio vulnificus interaction in the gills: Role of the RtxA13 toxin.</title>
        <authorList>
            <person name="Callol A."/>
            <person name="Pajuelo D."/>
            <person name="Ebbesson L."/>
            <person name="Teles M."/>
            <person name="MacKenzie S."/>
            <person name="Amaro C."/>
        </authorList>
    </citation>
    <scope>NUCLEOTIDE SEQUENCE</scope>
</reference>
<organism evidence="1">
    <name type="scientific">Anguilla anguilla</name>
    <name type="common">European freshwater eel</name>
    <name type="synonym">Muraena anguilla</name>
    <dbReference type="NCBI Taxonomy" id="7936"/>
    <lineage>
        <taxon>Eukaryota</taxon>
        <taxon>Metazoa</taxon>
        <taxon>Chordata</taxon>
        <taxon>Craniata</taxon>
        <taxon>Vertebrata</taxon>
        <taxon>Euteleostomi</taxon>
        <taxon>Actinopterygii</taxon>
        <taxon>Neopterygii</taxon>
        <taxon>Teleostei</taxon>
        <taxon>Anguilliformes</taxon>
        <taxon>Anguillidae</taxon>
        <taxon>Anguilla</taxon>
    </lineage>
</organism>
<sequence>MTRRMPGHNTFLLKVQKLYRRVTAAGKIFLRSCAM</sequence>
<name>A0A0E9RVG4_ANGAN</name>
<evidence type="ECO:0000313" key="1">
    <source>
        <dbReference type="EMBL" id="JAH32777.1"/>
    </source>
</evidence>
<proteinExistence type="predicted"/>
<dbReference type="AlphaFoldDB" id="A0A0E9RVG4"/>
<accession>A0A0E9RVG4</accession>
<protein>
    <submittedName>
        <fullName evidence="1">Uncharacterized protein</fullName>
    </submittedName>
</protein>
<reference evidence="1" key="1">
    <citation type="submission" date="2014-11" db="EMBL/GenBank/DDBJ databases">
        <authorList>
            <person name="Amaro Gonzalez C."/>
        </authorList>
    </citation>
    <scope>NUCLEOTIDE SEQUENCE</scope>
</reference>
<dbReference type="EMBL" id="GBXM01075800">
    <property type="protein sequence ID" value="JAH32777.1"/>
    <property type="molecule type" value="Transcribed_RNA"/>
</dbReference>